<comment type="caution">
    <text evidence="10">The sequence shown here is derived from an EMBL/GenBank/DDBJ whole genome shotgun (WGS) entry which is preliminary data.</text>
</comment>
<organism evidence="10">
    <name type="scientific">Veillonella atypica</name>
    <dbReference type="NCBI Taxonomy" id="39777"/>
    <lineage>
        <taxon>Bacteria</taxon>
        <taxon>Bacillati</taxon>
        <taxon>Bacillota</taxon>
        <taxon>Negativicutes</taxon>
        <taxon>Veillonellales</taxon>
        <taxon>Veillonellaceae</taxon>
        <taxon>Veillonella</taxon>
    </lineage>
</organism>
<feature type="transmembrane region" description="Helical" evidence="9">
    <location>
        <begin position="299"/>
        <end position="320"/>
    </location>
</feature>
<dbReference type="PRINTS" id="PR00175">
    <property type="entry name" value="NAALASMPORT"/>
</dbReference>
<dbReference type="InterPro" id="IPR001463">
    <property type="entry name" value="Na/Ala_symport"/>
</dbReference>
<evidence type="ECO:0000256" key="8">
    <source>
        <dbReference type="ARBA" id="ARBA00023136"/>
    </source>
</evidence>
<feature type="transmembrane region" description="Helical" evidence="9">
    <location>
        <begin position="99"/>
        <end position="122"/>
    </location>
</feature>
<dbReference type="AlphaFoldDB" id="A0A133S7C9"/>
<comment type="similarity">
    <text evidence="2 9">Belongs to the alanine or glycine:cation symporter (AGCS) (TC 2.A.25) family.</text>
</comment>
<dbReference type="EMBL" id="LRQT01000002">
    <property type="protein sequence ID" value="KXA65599.1"/>
    <property type="molecule type" value="Genomic_DNA"/>
</dbReference>
<keyword evidence="3 9" id="KW-0813">Transport</keyword>
<protein>
    <submittedName>
        <fullName evidence="10">Amino acid carrier protein</fullName>
    </submittedName>
</protein>
<evidence type="ECO:0000256" key="5">
    <source>
        <dbReference type="ARBA" id="ARBA00022692"/>
    </source>
</evidence>
<keyword evidence="6 9" id="KW-0769">Symport</keyword>
<gene>
    <name evidence="10" type="ORF">HMPREF3233_00081</name>
</gene>
<dbReference type="Gene3D" id="1.20.1740.10">
    <property type="entry name" value="Amino acid/polyamine transporter I"/>
    <property type="match status" value="1"/>
</dbReference>
<feature type="transmembrane region" description="Helical" evidence="9">
    <location>
        <begin position="345"/>
        <end position="369"/>
    </location>
</feature>
<keyword evidence="7 9" id="KW-1133">Transmembrane helix</keyword>
<dbReference type="GeneID" id="57774870"/>
<evidence type="ECO:0000256" key="7">
    <source>
        <dbReference type="ARBA" id="ARBA00022989"/>
    </source>
</evidence>
<evidence type="ECO:0000256" key="4">
    <source>
        <dbReference type="ARBA" id="ARBA00022475"/>
    </source>
</evidence>
<dbReference type="FunFam" id="1.20.1740.10:FF:000004">
    <property type="entry name" value="Sodium:alanine symporter family protein"/>
    <property type="match status" value="1"/>
</dbReference>
<proteinExistence type="inferred from homology"/>
<dbReference type="PROSITE" id="PS00873">
    <property type="entry name" value="NA_ALANINE_SYMP"/>
    <property type="match status" value="1"/>
</dbReference>
<evidence type="ECO:0000256" key="2">
    <source>
        <dbReference type="ARBA" id="ARBA00009261"/>
    </source>
</evidence>
<feature type="transmembrane region" description="Helical" evidence="9">
    <location>
        <begin position="406"/>
        <end position="425"/>
    </location>
</feature>
<dbReference type="GO" id="GO:0005886">
    <property type="term" value="C:plasma membrane"/>
    <property type="evidence" value="ECO:0007669"/>
    <property type="project" value="UniProtKB-SubCell"/>
</dbReference>
<dbReference type="Proteomes" id="UP000070226">
    <property type="component" value="Unassembled WGS sequence"/>
</dbReference>
<evidence type="ECO:0000313" key="10">
    <source>
        <dbReference type="EMBL" id="KXA65599.1"/>
    </source>
</evidence>
<evidence type="ECO:0000256" key="6">
    <source>
        <dbReference type="ARBA" id="ARBA00022847"/>
    </source>
</evidence>
<comment type="subcellular location">
    <subcellularLocation>
        <location evidence="1 9">Cell membrane</location>
        <topology evidence="1 9">Multi-pass membrane protein</topology>
    </subcellularLocation>
</comment>
<feature type="transmembrane region" description="Helical" evidence="9">
    <location>
        <begin position="67"/>
        <end position="93"/>
    </location>
</feature>
<dbReference type="PATRIC" id="fig|39777.7.peg.81"/>
<accession>A0A133S7C9</accession>
<name>A0A133S7C9_9FIRM</name>
<feature type="transmembrane region" description="Helical" evidence="9">
    <location>
        <begin position="16"/>
        <end position="39"/>
    </location>
</feature>
<dbReference type="PANTHER" id="PTHR30330:SF1">
    <property type="entry name" value="AMINO-ACID CARRIER PROTEIN ALST"/>
    <property type="match status" value="1"/>
</dbReference>
<keyword evidence="4 9" id="KW-1003">Cell membrane</keyword>
<feature type="transmembrane region" description="Helical" evidence="9">
    <location>
        <begin position="381"/>
        <end position="400"/>
    </location>
</feature>
<evidence type="ECO:0000313" key="11">
    <source>
        <dbReference type="Proteomes" id="UP000070226"/>
    </source>
</evidence>
<reference evidence="10 11" key="1">
    <citation type="submission" date="2016-01" db="EMBL/GenBank/DDBJ databases">
        <authorList>
            <person name="Oliw E.H."/>
        </authorList>
    </citation>
    <scope>NUCLEOTIDE SEQUENCE [LARGE SCALE GENOMIC DNA]</scope>
    <source>
        <strain evidence="10 11">CMW7756B</strain>
    </source>
</reference>
<keyword evidence="8 9" id="KW-0472">Membrane</keyword>
<feature type="transmembrane region" description="Helical" evidence="9">
    <location>
        <begin position="143"/>
        <end position="163"/>
    </location>
</feature>
<evidence type="ECO:0000256" key="3">
    <source>
        <dbReference type="ARBA" id="ARBA00022448"/>
    </source>
</evidence>
<dbReference type="STRING" id="39777.B7L28_07910"/>
<dbReference type="GO" id="GO:0005283">
    <property type="term" value="F:amino acid:sodium symporter activity"/>
    <property type="evidence" value="ECO:0007669"/>
    <property type="project" value="InterPro"/>
</dbReference>
<feature type="transmembrane region" description="Helical" evidence="9">
    <location>
        <begin position="238"/>
        <end position="261"/>
    </location>
</feature>
<feature type="transmembrane region" description="Helical" evidence="9">
    <location>
        <begin position="183"/>
        <end position="202"/>
    </location>
</feature>
<dbReference type="Pfam" id="PF01235">
    <property type="entry name" value="Na_Ala_symp"/>
    <property type="match status" value="1"/>
</dbReference>
<dbReference type="RefSeq" id="WP_016476474.1">
    <property type="nucleotide sequence ID" value="NZ_CABKSO010000001.1"/>
</dbReference>
<evidence type="ECO:0000256" key="1">
    <source>
        <dbReference type="ARBA" id="ARBA00004651"/>
    </source>
</evidence>
<feature type="transmembrane region" description="Helical" evidence="9">
    <location>
        <begin position="211"/>
        <end position="232"/>
    </location>
</feature>
<dbReference type="NCBIfam" id="TIGR00835">
    <property type="entry name" value="agcS"/>
    <property type="match status" value="1"/>
</dbReference>
<keyword evidence="5 9" id="KW-0812">Transmembrane</keyword>
<evidence type="ECO:0000256" key="9">
    <source>
        <dbReference type="RuleBase" id="RU363064"/>
    </source>
</evidence>
<sequence>MEALLNDAVSTVNTYLWNYLIIFILIGAGLFFTMTTGAVQIRMFKEMVRLVASGAGSKTEKNHVSSFQAFCVSTASRVGVGNIAGIAIAVVLGGPGAVFWMWVIALIGAATGFIESTLAQIYKEPVAKGGFYGGPAYYIRYGLNNKFLAVLFAILISITYGWIYNSVQANTLAASLQIFNFDVAYTGVVVAVLVGLIIFGGISRVAKASEIIVPIMAVLYIATALFVVISNISQFPHVIYTIVTSAFEPSAAGGGLLGATVMNGIKRGLFSNEAGEGSVPNAAATAAVNHPVEQGLVQAFGVFLDTFIICTASAFIVLMVGDYSTTGLTGVALVQHNLAQELGSWAPTAVAVFIVMFSFSSLIGNYYYGEINISHLTDKKYCLHLFRIGVVLMTFIGSIASLDLVWNLADLFMAFLVLTNISSIVRMGRTAGLALDDYIKQRKAGIDTPVFNRSVLNHTFGIVWWGEGQTTDSSVPATPVEDTIEK</sequence>
<dbReference type="PANTHER" id="PTHR30330">
    <property type="entry name" value="AGSS FAMILY TRANSPORTER, SODIUM-ALANINE"/>
    <property type="match status" value="1"/>
</dbReference>